<gene>
    <name evidence="8" type="ORF">LCGC14_0898630</name>
</gene>
<dbReference type="GO" id="GO:0003723">
    <property type="term" value="F:RNA binding"/>
    <property type="evidence" value="ECO:0007669"/>
    <property type="project" value="UniProtKB-KW"/>
</dbReference>
<evidence type="ECO:0000256" key="3">
    <source>
        <dbReference type="ARBA" id="ARBA00022722"/>
    </source>
</evidence>
<sequence length="84" mass="10311">MKLIFAEKAWEDYLYWQKTDKQMLKRINSLIKHIQREPFEGVGKPEPLKHALSGYWSRRINDEHRIVYKIHQDSILIAQLRYHY</sequence>
<keyword evidence="5" id="KW-0378">Hydrolase</keyword>
<dbReference type="NCBIfam" id="TIGR02116">
    <property type="entry name" value="toxin_Txe_YoeB"/>
    <property type="match status" value="1"/>
</dbReference>
<evidence type="ECO:0000256" key="6">
    <source>
        <dbReference type="ARBA" id="ARBA00022884"/>
    </source>
</evidence>
<dbReference type="InterPro" id="IPR009614">
    <property type="entry name" value="YoeB_toxin"/>
</dbReference>
<dbReference type="EMBL" id="LAZR01002912">
    <property type="protein sequence ID" value="KKN24064.1"/>
    <property type="molecule type" value="Genomic_DNA"/>
</dbReference>
<evidence type="ECO:0000256" key="1">
    <source>
        <dbReference type="ARBA" id="ARBA00008172"/>
    </source>
</evidence>
<dbReference type="InterPro" id="IPR035093">
    <property type="entry name" value="RelE/ParE_toxin_dom_sf"/>
</dbReference>
<dbReference type="GO" id="GO:0004519">
    <property type="term" value="F:endonuclease activity"/>
    <property type="evidence" value="ECO:0007669"/>
    <property type="project" value="UniProtKB-KW"/>
</dbReference>
<keyword evidence="3" id="KW-0540">Nuclease</keyword>
<dbReference type="GO" id="GO:0006401">
    <property type="term" value="P:RNA catabolic process"/>
    <property type="evidence" value="ECO:0007669"/>
    <property type="project" value="InterPro"/>
</dbReference>
<evidence type="ECO:0000256" key="4">
    <source>
        <dbReference type="ARBA" id="ARBA00022759"/>
    </source>
</evidence>
<dbReference type="Gene3D" id="3.30.2310.20">
    <property type="entry name" value="RelE-like"/>
    <property type="match status" value="1"/>
</dbReference>
<comment type="similarity">
    <text evidence="1">Belongs to the YoeB family.</text>
</comment>
<keyword evidence="4" id="KW-0255">Endonuclease</keyword>
<comment type="caution">
    <text evidence="8">The sequence shown here is derived from an EMBL/GenBank/DDBJ whole genome shotgun (WGS) entry which is preliminary data.</text>
</comment>
<evidence type="ECO:0000313" key="8">
    <source>
        <dbReference type="EMBL" id="KKN24064.1"/>
    </source>
</evidence>
<dbReference type="PANTHER" id="PTHR38039">
    <property type="entry name" value="TOXIN YOEB"/>
    <property type="match status" value="1"/>
</dbReference>
<name>A0A0F9P1X3_9ZZZZ</name>
<proteinExistence type="inferred from homology"/>
<dbReference type="GO" id="GO:0016787">
    <property type="term" value="F:hydrolase activity"/>
    <property type="evidence" value="ECO:0007669"/>
    <property type="project" value="UniProtKB-KW"/>
</dbReference>
<accession>A0A0F9P1X3</accession>
<reference evidence="8" key="1">
    <citation type="journal article" date="2015" name="Nature">
        <title>Complex archaea that bridge the gap between prokaryotes and eukaryotes.</title>
        <authorList>
            <person name="Spang A."/>
            <person name="Saw J.H."/>
            <person name="Jorgensen S.L."/>
            <person name="Zaremba-Niedzwiedzka K."/>
            <person name="Martijn J."/>
            <person name="Lind A.E."/>
            <person name="van Eijk R."/>
            <person name="Schleper C."/>
            <person name="Guy L."/>
            <person name="Ettema T.J."/>
        </authorList>
    </citation>
    <scope>NUCLEOTIDE SEQUENCE</scope>
</reference>
<dbReference type="AlphaFoldDB" id="A0A0F9P1X3"/>
<dbReference type="PANTHER" id="PTHR38039:SF1">
    <property type="entry name" value="TOXIN YOEB"/>
    <property type="match status" value="1"/>
</dbReference>
<organism evidence="8">
    <name type="scientific">marine sediment metagenome</name>
    <dbReference type="NCBI Taxonomy" id="412755"/>
    <lineage>
        <taxon>unclassified sequences</taxon>
        <taxon>metagenomes</taxon>
        <taxon>ecological metagenomes</taxon>
    </lineage>
</organism>
<evidence type="ECO:0000256" key="7">
    <source>
        <dbReference type="ARBA" id="ARBA00030388"/>
    </source>
</evidence>
<dbReference type="Pfam" id="PF06769">
    <property type="entry name" value="YoeB_toxin"/>
    <property type="match status" value="1"/>
</dbReference>
<dbReference type="FunFam" id="3.30.2310.20:FF:000001">
    <property type="entry name" value="Addiction module toxin, Txe/YoeB family"/>
    <property type="match status" value="1"/>
</dbReference>
<protein>
    <recommendedName>
        <fullName evidence="7">Putative mRNA interferase YoeB</fullName>
    </recommendedName>
</protein>
<keyword evidence="2" id="KW-1277">Toxin-antitoxin system</keyword>
<keyword evidence="6" id="KW-0694">RNA-binding</keyword>
<dbReference type="SUPFAM" id="SSF143011">
    <property type="entry name" value="RelE-like"/>
    <property type="match status" value="1"/>
</dbReference>
<dbReference type="GO" id="GO:0098795">
    <property type="term" value="P:global gene silencing by mRNA cleavage"/>
    <property type="evidence" value="ECO:0007669"/>
    <property type="project" value="TreeGrafter"/>
</dbReference>
<evidence type="ECO:0000256" key="5">
    <source>
        <dbReference type="ARBA" id="ARBA00022801"/>
    </source>
</evidence>
<evidence type="ECO:0000256" key="2">
    <source>
        <dbReference type="ARBA" id="ARBA00022649"/>
    </source>
</evidence>